<dbReference type="PRINTS" id="PR01415">
    <property type="entry name" value="ANKYRIN"/>
</dbReference>
<dbReference type="Gene3D" id="1.25.40.20">
    <property type="entry name" value="Ankyrin repeat-containing domain"/>
    <property type="match status" value="1"/>
</dbReference>
<keyword evidence="2 3" id="KW-0040">ANK repeat</keyword>
<protein>
    <submittedName>
        <fullName evidence="4">Ankyrin repeat and death domain-containing protein 1A-like</fullName>
    </submittedName>
</protein>
<keyword evidence="5" id="KW-1185">Reference proteome</keyword>
<dbReference type="InterPro" id="IPR002110">
    <property type="entry name" value="Ankyrin_rpt"/>
</dbReference>
<feature type="repeat" description="ANK" evidence="3">
    <location>
        <begin position="80"/>
        <end position="112"/>
    </location>
</feature>
<dbReference type="SUPFAM" id="SSF48403">
    <property type="entry name" value="Ankyrin repeat"/>
    <property type="match status" value="1"/>
</dbReference>
<dbReference type="Pfam" id="PF12796">
    <property type="entry name" value="Ank_2"/>
    <property type="match status" value="1"/>
</dbReference>
<dbReference type="PANTHER" id="PTHR24171">
    <property type="entry name" value="ANKYRIN REPEAT DOMAIN-CONTAINING PROTEIN 39-RELATED"/>
    <property type="match status" value="1"/>
</dbReference>
<dbReference type="InterPro" id="IPR036770">
    <property type="entry name" value="Ankyrin_rpt-contain_sf"/>
</dbReference>
<evidence type="ECO:0000313" key="5">
    <source>
        <dbReference type="Proteomes" id="UP000478052"/>
    </source>
</evidence>
<organism evidence="4 5">
    <name type="scientific">Aphis craccivora</name>
    <name type="common">Cowpea aphid</name>
    <dbReference type="NCBI Taxonomy" id="307492"/>
    <lineage>
        <taxon>Eukaryota</taxon>
        <taxon>Metazoa</taxon>
        <taxon>Ecdysozoa</taxon>
        <taxon>Arthropoda</taxon>
        <taxon>Hexapoda</taxon>
        <taxon>Insecta</taxon>
        <taxon>Pterygota</taxon>
        <taxon>Neoptera</taxon>
        <taxon>Paraneoptera</taxon>
        <taxon>Hemiptera</taxon>
        <taxon>Sternorrhyncha</taxon>
        <taxon>Aphidomorpha</taxon>
        <taxon>Aphidoidea</taxon>
        <taxon>Aphididae</taxon>
        <taxon>Aphidini</taxon>
        <taxon>Aphis</taxon>
        <taxon>Aphis</taxon>
    </lineage>
</organism>
<dbReference type="PROSITE" id="PS50297">
    <property type="entry name" value="ANK_REP_REGION"/>
    <property type="match status" value="2"/>
</dbReference>
<dbReference type="Proteomes" id="UP000478052">
    <property type="component" value="Unassembled WGS sequence"/>
</dbReference>
<dbReference type="OrthoDB" id="6595618at2759"/>
<evidence type="ECO:0000256" key="2">
    <source>
        <dbReference type="ARBA" id="ARBA00023043"/>
    </source>
</evidence>
<evidence type="ECO:0000256" key="3">
    <source>
        <dbReference type="PROSITE-ProRule" id="PRU00023"/>
    </source>
</evidence>
<proteinExistence type="predicted"/>
<evidence type="ECO:0000256" key="1">
    <source>
        <dbReference type="ARBA" id="ARBA00022737"/>
    </source>
</evidence>
<gene>
    <name evidence="4" type="ORF">FWK35_00027323</name>
</gene>
<keyword evidence="1" id="KW-0677">Repeat</keyword>
<name>A0A6G0Z0E9_APHCR</name>
<reference evidence="4 5" key="1">
    <citation type="submission" date="2019-08" db="EMBL/GenBank/DDBJ databases">
        <title>Whole genome of Aphis craccivora.</title>
        <authorList>
            <person name="Voronova N.V."/>
            <person name="Shulinski R.S."/>
            <person name="Bandarenka Y.V."/>
            <person name="Zhorov D.G."/>
            <person name="Warner D."/>
        </authorList>
    </citation>
    <scope>NUCLEOTIDE SEQUENCE [LARGE SCALE GENOMIC DNA]</scope>
    <source>
        <strain evidence="4">180601</strain>
        <tissue evidence="4">Whole Body</tissue>
    </source>
</reference>
<dbReference type="SMART" id="SM00248">
    <property type="entry name" value="ANK"/>
    <property type="match status" value="2"/>
</dbReference>
<evidence type="ECO:0000313" key="4">
    <source>
        <dbReference type="EMBL" id="KAF0764019.1"/>
    </source>
</evidence>
<feature type="repeat" description="ANK" evidence="3">
    <location>
        <begin position="47"/>
        <end position="79"/>
    </location>
</feature>
<dbReference type="EMBL" id="VUJU01001742">
    <property type="protein sequence ID" value="KAF0764019.1"/>
    <property type="molecule type" value="Genomic_DNA"/>
</dbReference>
<accession>A0A6G0Z0E9</accession>
<sequence>MKELLFKWHHDTTGELGEKWKHRSLHRLHTYSIPIPSIITKKSNYNQGRTPLHSACEKGHVDVVEFLLGHGADMLAKDEEQNSPLHVAVENKQTLVVQMLLEAGNPTNLENSVRNSFS</sequence>
<dbReference type="PROSITE" id="PS50088">
    <property type="entry name" value="ANK_REPEAT"/>
    <property type="match status" value="2"/>
</dbReference>
<dbReference type="AlphaFoldDB" id="A0A6G0Z0E9"/>
<comment type="caution">
    <text evidence="4">The sequence shown here is derived from an EMBL/GenBank/DDBJ whole genome shotgun (WGS) entry which is preliminary data.</text>
</comment>
<feature type="non-terminal residue" evidence="4">
    <location>
        <position position="118"/>
    </location>
</feature>